<feature type="region of interest" description="Disordered" evidence="1">
    <location>
        <begin position="113"/>
        <end position="138"/>
    </location>
</feature>
<dbReference type="EMBL" id="KK914915">
    <property type="protein sequence ID" value="KDP26250.1"/>
    <property type="molecule type" value="Genomic_DNA"/>
</dbReference>
<gene>
    <name evidence="2" type="ORF">JCGZ_22692</name>
</gene>
<keyword evidence="3" id="KW-1185">Reference proteome</keyword>
<proteinExistence type="predicted"/>
<evidence type="ECO:0000256" key="1">
    <source>
        <dbReference type="SAM" id="MobiDB-lite"/>
    </source>
</evidence>
<reference evidence="2 3" key="1">
    <citation type="journal article" date="2014" name="PLoS ONE">
        <title>Global Analysis of Gene Expression Profiles in Physic Nut (Jatropha curcas L.) Seedlings Exposed to Salt Stress.</title>
        <authorList>
            <person name="Zhang L."/>
            <person name="Zhang C."/>
            <person name="Wu P."/>
            <person name="Chen Y."/>
            <person name="Li M."/>
            <person name="Jiang H."/>
            <person name="Wu G."/>
        </authorList>
    </citation>
    <scope>NUCLEOTIDE SEQUENCE [LARGE SCALE GENOMIC DNA]</scope>
    <source>
        <strain evidence="3">cv. GZQX0401</strain>
        <tissue evidence="2">Young leaves</tissue>
    </source>
</reference>
<name>A0A067K1Y4_JATCU</name>
<dbReference type="AlphaFoldDB" id="A0A067K1Y4"/>
<evidence type="ECO:0000313" key="2">
    <source>
        <dbReference type="EMBL" id="KDP26250.1"/>
    </source>
</evidence>
<organism evidence="2 3">
    <name type="scientific">Jatropha curcas</name>
    <name type="common">Barbados nut</name>
    <dbReference type="NCBI Taxonomy" id="180498"/>
    <lineage>
        <taxon>Eukaryota</taxon>
        <taxon>Viridiplantae</taxon>
        <taxon>Streptophyta</taxon>
        <taxon>Embryophyta</taxon>
        <taxon>Tracheophyta</taxon>
        <taxon>Spermatophyta</taxon>
        <taxon>Magnoliopsida</taxon>
        <taxon>eudicotyledons</taxon>
        <taxon>Gunneridae</taxon>
        <taxon>Pentapetalae</taxon>
        <taxon>rosids</taxon>
        <taxon>fabids</taxon>
        <taxon>Malpighiales</taxon>
        <taxon>Euphorbiaceae</taxon>
        <taxon>Crotonoideae</taxon>
        <taxon>Jatropheae</taxon>
        <taxon>Jatropha</taxon>
    </lineage>
</organism>
<dbReference type="Proteomes" id="UP000027138">
    <property type="component" value="Unassembled WGS sequence"/>
</dbReference>
<accession>A0A067K1Y4</accession>
<protein>
    <submittedName>
        <fullName evidence="2">Uncharacterized protein</fullName>
    </submittedName>
</protein>
<sequence>MEVVLDPSLGLGSGIIIPADLRQATPLPQLDPEHTTHVPAQRYLEVCQRFGFARSFIAQLYSERHERVQILHTFTFFASYSLQTFLYTSAFTGFGDRETAEALVSPVRCYGPTPDGGGSAPDEARGGGYPARLLRGGR</sequence>
<evidence type="ECO:0000313" key="3">
    <source>
        <dbReference type="Proteomes" id="UP000027138"/>
    </source>
</evidence>